<dbReference type="InterPro" id="IPR006171">
    <property type="entry name" value="TOPRIM_dom"/>
</dbReference>
<dbReference type="InterPro" id="IPR036890">
    <property type="entry name" value="HATPase_C_sf"/>
</dbReference>
<keyword evidence="9" id="KW-0799">Topoisomerase</keyword>
<evidence type="ECO:0000256" key="6">
    <source>
        <dbReference type="ARBA" id="ARBA00022741"/>
    </source>
</evidence>
<dbReference type="Gene3D" id="3.40.50.670">
    <property type="match status" value="1"/>
</dbReference>
<evidence type="ECO:0000256" key="2">
    <source>
        <dbReference type="ARBA" id="ARBA00001946"/>
    </source>
</evidence>
<dbReference type="InterPro" id="IPR003594">
    <property type="entry name" value="HATPase_dom"/>
</dbReference>
<name>A0ABX1VLK7_9FIRM</name>
<keyword evidence="8" id="KW-0460">Magnesium</keyword>
<dbReference type="InterPro" id="IPR034160">
    <property type="entry name" value="TOPRIM_GyrB"/>
</dbReference>
<dbReference type="InterPro" id="IPR013760">
    <property type="entry name" value="Topo_IIA-like_dom_sf"/>
</dbReference>
<evidence type="ECO:0000256" key="10">
    <source>
        <dbReference type="ARBA" id="ARBA00023125"/>
    </source>
</evidence>
<evidence type="ECO:0000256" key="1">
    <source>
        <dbReference type="ARBA" id="ARBA00000185"/>
    </source>
</evidence>
<dbReference type="EC" id="5.6.2.2" evidence="4"/>
<protein>
    <recommendedName>
        <fullName evidence="4">DNA topoisomerase (ATP-hydrolyzing)</fullName>
        <ecNumber evidence="4">5.6.2.2</ecNumber>
    </recommendedName>
</protein>
<reference evidence="13 14" key="1">
    <citation type="submission" date="2020-03" db="EMBL/GenBank/DDBJ databases">
        <title>Genome Sequence of industrial isolate, B5A.</title>
        <authorList>
            <person name="Sharma S."/>
            <person name="Patil P.B."/>
            <person name="Korpole S."/>
        </authorList>
    </citation>
    <scope>NUCLEOTIDE SEQUENCE [LARGE SCALE GENOMIC DNA]</scope>
    <source>
        <strain evidence="13 14">PI-S10-B5A</strain>
    </source>
</reference>
<keyword evidence="6" id="KW-0547">Nucleotide-binding</keyword>
<dbReference type="Gene3D" id="3.30.230.10">
    <property type="match status" value="1"/>
</dbReference>
<comment type="caution">
    <text evidence="13">The sequence shown here is derived from an EMBL/GenBank/DDBJ whole genome shotgun (WGS) entry which is preliminary data.</text>
</comment>
<evidence type="ECO:0000256" key="4">
    <source>
        <dbReference type="ARBA" id="ARBA00012895"/>
    </source>
</evidence>
<dbReference type="InterPro" id="IPR014721">
    <property type="entry name" value="Ribsml_uS5_D2-typ_fold_subgr"/>
</dbReference>
<evidence type="ECO:0000313" key="13">
    <source>
        <dbReference type="EMBL" id="NNJ28624.1"/>
    </source>
</evidence>
<dbReference type="InterPro" id="IPR018522">
    <property type="entry name" value="TopoIIA_CS"/>
</dbReference>
<sequence>MVVDQEYDADQLMILEGLEAVKKRPGMYIGNTGSSGLHQLVYEIVDNAVDEALEGHCSNIEVTVHRDCSVSVCDDGRGIPVGTNTKAGLSALEVVFTVLHAGGKFNQEGYKISGGLHGVGASVVNALSKKLEVHVWQDGGEYVQFYEYGTPLEPVKRIADSDRTGTFVRFWPDEHTFSNIEWDTKLLERRLHETAYLTSGVTIHFISEIDGVDEIFQEKKGVESFARSLNKGEELLYEKAFYVNTEQDGIAMEVSFIHNQAFSEEIISFVNNIETAEGGTHLAGFKSAYTKAVIYCLGEEKKNKISSEDLWEGFAAVVSIKLPEPQFEGQTKQKLGNRKVRNTVEKCLLEKITVFFELNPDIFNKIVDKAQAAKKTREAVRAARNLVRKKEEVSFLTSVSGKLADCASRESEMNELFLVEGDSAGGSAKEARNRKHQAILPLRGKILNVEKTGMKRVLENLEIQSMIHAIGTGIFENFEYEKLRYHKIIIMTDADVDGAHISTLLLTFFFRYMPKLVENGNIYLAQPPLYMVSYGKEKLYFYDDTKLQEYLSTRDKDKNIRIQRYKGLGEMDKEQLWETTMDPEQRVLHRVNYDPEEYEKMNCIFLKLMGEEVEPRKQFIMERAKYAQNIDV</sequence>
<comment type="similarity">
    <text evidence="3">Belongs to the type II topoisomerase GyrB family.</text>
</comment>
<dbReference type="InterPro" id="IPR002288">
    <property type="entry name" value="DNA_gyrase_B_C"/>
</dbReference>
<dbReference type="InterPro" id="IPR000565">
    <property type="entry name" value="Topo_IIA_B"/>
</dbReference>
<dbReference type="Pfam" id="PF00986">
    <property type="entry name" value="DNA_gyraseB_C"/>
    <property type="match status" value="1"/>
</dbReference>
<dbReference type="PROSITE" id="PS50880">
    <property type="entry name" value="TOPRIM"/>
    <property type="match status" value="1"/>
</dbReference>
<dbReference type="SMART" id="SM00433">
    <property type="entry name" value="TOP2c"/>
    <property type="match status" value="1"/>
</dbReference>
<dbReference type="Pfam" id="PF02518">
    <property type="entry name" value="HATPase_c"/>
    <property type="match status" value="1"/>
</dbReference>
<dbReference type="CDD" id="cd03366">
    <property type="entry name" value="TOPRIM_TopoIIA_GyrB"/>
    <property type="match status" value="1"/>
</dbReference>
<dbReference type="InterPro" id="IPR001241">
    <property type="entry name" value="Topo_IIA"/>
</dbReference>
<dbReference type="InterPro" id="IPR020568">
    <property type="entry name" value="Ribosomal_Su5_D2-typ_SF"/>
</dbReference>
<evidence type="ECO:0000256" key="5">
    <source>
        <dbReference type="ARBA" id="ARBA00022723"/>
    </source>
</evidence>
<gene>
    <name evidence="13" type="ORF">G9470_02255</name>
</gene>
<feature type="domain" description="Toprim" evidence="12">
    <location>
        <begin position="414"/>
        <end position="528"/>
    </location>
</feature>
<evidence type="ECO:0000256" key="9">
    <source>
        <dbReference type="ARBA" id="ARBA00023029"/>
    </source>
</evidence>
<dbReference type="SUPFAM" id="SSF54211">
    <property type="entry name" value="Ribosomal protein S5 domain 2-like"/>
    <property type="match status" value="1"/>
</dbReference>
<dbReference type="Pfam" id="PF01751">
    <property type="entry name" value="Toprim"/>
    <property type="match status" value="1"/>
</dbReference>
<evidence type="ECO:0000313" key="14">
    <source>
        <dbReference type="Proteomes" id="UP000539052"/>
    </source>
</evidence>
<dbReference type="NCBIfam" id="NF004189">
    <property type="entry name" value="PRK05644.1"/>
    <property type="match status" value="1"/>
</dbReference>
<keyword evidence="11" id="KW-0413">Isomerase</keyword>
<dbReference type="PROSITE" id="PS00177">
    <property type="entry name" value="TOPOISOMERASE_II"/>
    <property type="match status" value="1"/>
</dbReference>
<dbReference type="CDD" id="cd00822">
    <property type="entry name" value="TopoII_Trans_DNA_gyrase"/>
    <property type="match status" value="1"/>
</dbReference>
<evidence type="ECO:0000256" key="11">
    <source>
        <dbReference type="ARBA" id="ARBA00023235"/>
    </source>
</evidence>
<dbReference type="SUPFAM" id="SSF56719">
    <property type="entry name" value="Type II DNA topoisomerase"/>
    <property type="match status" value="1"/>
</dbReference>
<evidence type="ECO:0000256" key="3">
    <source>
        <dbReference type="ARBA" id="ARBA00010708"/>
    </source>
</evidence>
<dbReference type="Proteomes" id="UP000539052">
    <property type="component" value="Unassembled WGS sequence"/>
</dbReference>
<dbReference type="PANTHER" id="PTHR45866">
    <property type="entry name" value="DNA GYRASE/TOPOISOMERASE SUBUNIT B"/>
    <property type="match status" value="1"/>
</dbReference>
<accession>A0ABX1VLK7</accession>
<evidence type="ECO:0000259" key="12">
    <source>
        <dbReference type="PROSITE" id="PS50880"/>
    </source>
</evidence>
<evidence type="ECO:0000256" key="7">
    <source>
        <dbReference type="ARBA" id="ARBA00022840"/>
    </source>
</evidence>
<dbReference type="SMART" id="SM00387">
    <property type="entry name" value="HATPase_c"/>
    <property type="match status" value="1"/>
</dbReference>
<dbReference type="PRINTS" id="PR00418">
    <property type="entry name" value="TPI2FAMILY"/>
</dbReference>
<evidence type="ECO:0000256" key="8">
    <source>
        <dbReference type="ARBA" id="ARBA00022842"/>
    </source>
</evidence>
<organism evidence="13 14">
    <name type="scientific">Lacrimispora defluvii</name>
    <dbReference type="NCBI Taxonomy" id="2719233"/>
    <lineage>
        <taxon>Bacteria</taxon>
        <taxon>Bacillati</taxon>
        <taxon>Bacillota</taxon>
        <taxon>Clostridia</taxon>
        <taxon>Lachnospirales</taxon>
        <taxon>Lachnospiraceae</taxon>
        <taxon>Lacrimispora</taxon>
    </lineage>
</organism>
<keyword evidence="7" id="KW-0067">ATP-binding</keyword>
<dbReference type="SUPFAM" id="SSF55874">
    <property type="entry name" value="ATPase domain of HSP90 chaperone/DNA topoisomerase II/histidine kinase"/>
    <property type="match status" value="1"/>
</dbReference>
<dbReference type="PANTHER" id="PTHR45866:SF1">
    <property type="entry name" value="DNA GYRASE SUBUNIT B, MITOCHONDRIAL"/>
    <property type="match status" value="1"/>
</dbReference>
<dbReference type="CDD" id="cd16928">
    <property type="entry name" value="HATPase_GyrB-like"/>
    <property type="match status" value="1"/>
</dbReference>
<keyword evidence="10" id="KW-0238">DNA-binding</keyword>
<comment type="catalytic activity">
    <reaction evidence="1">
        <text>ATP-dependent breakage, passage and rejoining of double-stranded DNA.</text>
        <dbReference type="EC" id="5.6.2.2"/>
    </reaction>
</comment>
<dbReference type="InterPro" id="IPR013759">
    <property type="entry name" value="Topo_IIA_B_C"/>
</dbReference>
<proteinExistence type="inferred from homology"/>
<keyword evidence="14" id="KW-1185">Reference proteome</keyword>
<comment type="cofactor">
    <cofactor evidence="2">
        <name>Mg(2+)</name>
        <dbReference type="ChEBI" id="CHEBI:18420"/>
    </cofactor>
</comment>
<dbReference type="Gene3D" id="3.30.565.10">
    <property type="entry name" value="Histidine kinase-like ATPase, C-terminal domain"/>
    <property type="match status" value="1"/>
</dbReference>
<dbReference type="InterPro" id="IPR013506">
    <property type="entry name" value="Topo_IIA_bsu_dom2"/>
</dbReference>
<dbReference type="Pfam" id="PF00204">
    <property type="entry name" value="DNA_gyraseB"/>
    <property type="match status" value="1"/>
</dbReference>
<dbReference type="PRINTS" id="PR01159">
    <property type="entry name" value="DNAGYRASEB"/>
</dbReference>
<dbReference type="EMBL" id="JAAOXG010000002">
    <property type="protein sequence ID" value="NNJ28624.1"/>
    <property type="molecule type" value="Genomic_DNA"/>
</dbReference>
<keyword evidence="5" id="KW-0479">Metal-binding</keyword>